<dbReference type="EMBL" id="BMYD01000002">
    <property type="protein sequence ID" value="GHA80502.1"/>
    <property type="molecule type" value="Genomic_DNA"/>
</dbReference>
<feature type="transmembrane region" description="Helical" evidence="7">
    <location>
        <begin position="91"/>
        <end position="120"/>
    </location>
</feature>
<dbReference type="Gene3D" id="3.30.70.1450">
    <property type="entry name" value="Regulator of K+ conductance, C-terminal domain"/>
    <property type="match status" value="2"/>
</dbReference>
<keyword evidence="10" id="KW-1185">Reference proteome</keyword>
<evidence type="ECO:0000259" key="8">
    <source>
        <dbReference type="PROSITE" id="PS51202"/>
    </source>
</evidence>
<dbReference type="RefSeq" id="WP_189455561.1">
    <property type="nucleotide sequence ID" value="NZ_BMYD01000002.1"/>
</dbReference>
<keyword evidence="6 7" id="KW-0472">Membrane</keyword>
<feature type="transmembrane region" description="Helical" evidence="7">
    <location>
        <begin position="6"/>
        <end position="21"/>
    </location>
</feature>
<evidence type="ECO:0000256" key="4">
    <source>
        <dbReference type="ARBA" id="ARBA00022737"/>
    </source>
</evidence>
<evidence type="ECO:0000313" key="10">
    <source>
        <dbReference type="Proteomes" id="UP000646426"/>
    </source>
</evidence>
<comment type="caution">
    <text evidence="9">The sequence shown here is derived from an EMBL/GenBank/DDBJ whole genome shotgun (WGS) entry which is preliminary data.</text>
</comment>
<proteinExistence type="predicted"/>
<evidence type="ECO:0000256" key="3">
    <source>
        <dbReference type="ARBA" id="ARBA00022692"/>
    </source>
</evidence>
<dbReference type="InterPro" id="IPR004680">
    <property type="entry name" value="Cit_transptr-like_dom"/>
</dbReference>
<evidence type="ECO:0000313" key="9">
    <source>
        <dbReference type="EMBL" id="GHA80502.1"/>
    </source>
</evidence>
<organism evidence="9 10">
    <name type="scientific">Cognatilysobacter bugurensis</name>
    <dbReference type="NCBI Taxonomy" id="543356"/>
    <lineage>
        <taxon>Bacteria</taxon>
        <taxon>Pseudomonadati</taxon>
        <taxon>Pseudomonadota</taxon>
        <taxon>Gammaproteobacteria</taxon>
        <taxon>Lysobacterales</taxon>
        <taxon>Lysobacteraceae</taxon>
        <taxon>Cognatilysobacter</taxon>
    </lineage>
</organism>
<dbReference type="Pfam" id="PF03600">
    <property type="entry name" value="CitMHS"/>
    <property type="match status" value="1"/>
</dbReference>
<feature type="transmembrane region" description="Helical" evidence="7">
    <location>
        <begin position="505"/>
        <end position="522"/>
    </location>
</feature>
<feature type="domain" description="RCK C-terminal" evidence="8">
    <location>
        <begin position="205"/>
        <end position="289"/>
    </location>
</feature>
<dbReference type="InterPro" id="IPR006037">
    <property type="entry name" value="RCK_C"/>
</dbReference>
<dbReference type="InterPro" id="IPR051679">
    <property type="entry name" value="DASS-Related_Transporters"/>
</dbReference>
<dbReference type="GO" id="GO:0008324">
    <property type="term" value="F:monoatomic cation transmembrane transporter activity"/>
    <property type="evidence" value="ECO:0007669"/>
    <property type="project" value="InterPro"/>
</dbReference>
<dbReference type="AlphaFoldDB" id="A0A918T2P4"/>
<dbReference type="GO" id="GO:0006813">
    <property type="term" value="P:potassium ion transport"/>
    <property type="evidence" value="ECO:0007669"/>
    <property type="project" value="InterPro"/>
</dbReference>
<dbReference type="PANTHER" id="PTHR43652">
    <property type="entry name" value="BASIC AMINO ACID ANTIPORTER YFCC-RELATED"/>
    <property type="match status" value="1"/>
</dbReference>
<keyword evidence="5 7" id="KW-1133">Transmembrane helix</keyword>
<dbReference type="GO" id="GO:0005886">
    <property type="term" value="C:plasma membrane"/>
    <property type="evidence" value="ECO:0007669"/>
    <property type="project" value="TreeGrafter"/>
</dbReference>
<dbReference type="PROSITE" id="PS01271">
    <property type="entry name" value="NA_SULFATE"/>
    <property type="match status" value="1"/>
</dbReference>
<keyword evidence="2" id="KW-0813">Transport</keyword>
<dbReference type="PANTHER" id="PTHR43652:SF2">
    <property type="entry name" value="BASIC AMINO ACID ANTIPORTER YFCC-RELATED"/>
    <property type="match status" value="1"/>
</dbReference>
<feature type="transmembrane region" description="Helical" evidence="7">
    <location>
        <begin position="443"/>
        <end position="461"/>
    </location>
</feature>
<reference evidence="9" key="2">
    <citation type="submission" date="2020-09" db="EMBL/GenBank/DDBJ databases">
        <authorList>
            <person name="Sun Q."/>
            <person name="Kim S."/>
        </authorList>
    </citation>
    <scope>NUCLEOTIDE SEQUENCE</scope>
    <source>
        <strain evidence="9">KCTC 23077</strain>
    </source>
</reference>
<dbReference type="InterPro" id="IPR036721">
    <property type="entry name" value="RCK_C_sf"/>
</dbReference>
<evidence type="ECO:0000256" key="6">
    <source>
        <dbReference type="ARBA" id="ARBA00023136"/>
    </source>
</evidence>
<feature type="domain" description="RCK C-terminal" evidence="8">
    <location>
        <begin position="296"/>
        <end position="380"/>
    </location>
</feature>
<feature type="transmembrane region" description="Helical" evidence="7">
    <location>
        <begin position="566"/>
        <end position="586"/>
    </location>
</feature>
<name>A0A918T2P4_9GAMM</name>
<accession>A0A918T2P4</accession>
<feature type="transmembrane region" description="Helical" evidence="7">
    <location>
        <begin position="528"/>
        <end position="546"/>
    </location>
</feature>
<comment type="subcellular location">
    <subcellularLocation>
        <location evidence="1">Membrane</location>
        <topology evidence="1">Multi-pass membrane protein</topology>
    </subcellularLocation>
</comment>
<dbReference type="Pfam" id="PF02080">
    <property type="entry name" value="TrkA_C"/>
    <property type="match status" value="2"/>
</dbReference>
<protein>
    <submittedName>
        <fullName evidence="9">Membrane protein</fullName>
    </submittedName>
</protein>
<dbReference type="SUPFAM" id="SSF116726">
    <property type="entry name" value="TrkA C-terminal domain-like"/>
    <property type="match status" value="2"/>
</dbReference>
<dbReference type="PROSITE" id="PS51202">
    <property type="entry name" value="RCK_C"/>
    <property type="match status" value="2"/>
</dbReference>
<gene>
    <name evidence="9" type="ORF">GCM10007067_17900</name>
</gene>
<feature type="transmembrane region" description="Helical" evidence="7">
    <location>
        <begin position="28"/>
        <end position="46"/>
    </location>
</feature>
<reference evidence="9" key="1">
    <citation type="journal article" date="2014" name="Int. J. Syst. Evol. Microbiol.">
        <title>Complete genome sequence of Corynebacterium casei LMG S-19264T (=DSM 44701T), isolated from a smear-ripened cheese.</title>
        <authorList>
            <consortium name="US DOE Joint Genome Institute (JGI-PGF)"/>
            <person name="Walter F."/>
            <person name="Albersmeier A."/>
            <person name="Kalinowski J."/>
            <person name="Ruckert C."/>
        </authorList>
    </citation>
    <scope>NUCLEOTIDE SEQUENCE</scope>
    <source>
        <strain evidence="9">KCTC 23077</strain>
    </source>
</reference>
<dbReference type="InterPro" id="IPR031312">
    <property type="entry name" value="Na/sul_symport_CS"/>
</dbReference>
<evidence type="ECO:0000256" key="5">
    <source>
        <dbReference type="ARBA" id="ARBA00022989"/>
    </source>
</evidence>
<keyword evidence="3 7" id="KW-0812">Transmembrane</keyword>
<feature type="transmembrane region" description="Helical" evidence="7">
    <location>
        <begin position="481"/>
        <end position="498"/>
    </location>
</feature>
<evidence type="ECO:0000256" key="1">
    <source>
        <dbReference type="ARBA" id="ARBA00004141"/>
    </source>
</evidence>
<evidence type="ECO:0000256" key="2">
    <source>
        <dbReference type="ARBA" id="ARBA00022448"/>
    </source>
</evidence>
<feature type="transmembrane region" description="Helical" evidence="7">
    <location>
        <begin position="52"/>
        <end position="70"/>
    </location>
</feature>
<sequence>MGIELALTLVVLAGAIYLFVTEKLPVDVVALLVLCCLLMLRIVSVPDALSGFSSPATVTVAAMFVLSAAIERSGALLGIAELLARVKWRWLFALLMMLLVATISAFVNNTAAVAVFLPLVIRATSARGWGPSRFLIPLSYAAQFGGVCTLVGTSTNLLVDSLARQSGWGGFTIFEFAPLGLIFASVGVLYMMIARPLLLPDLGVPGQATHDPVGRCVAELLVTPESRLAGRRWSQLSVEGTDPRAVLLEVFRTGEALPGPANVSLEPGDRLLLAGNWADIEALRQRQRLRYDPVSSDLDGHPSTERLRAQVMVTPGSFLVDKTLRDVRFGHLYRCRVHGLHRRHPAMRAPLDRIPLAVGDVLVVDATADAIDTLGRDRGLMVLGAHPQPRVDWPRAIGAIGVLVAVMIAASLGLLPIVGAALIGCAAVVALRCITPAEAYAAIDWRVVVLLAGLLPLGLAIDNTGGADWVAARTIEWVGPYGPLFTLAAVYGLTAILTEIMSNNAAAVLVVPIAIAAAEGLGIDARPLLVAVAFAASTSFATPVGYQTNTMVYSAGGYRFTDFAKIGVPLNLLFWGMAVVLIPRFFPF</sequence>
<keyword evidence="4" id="KW-0677">Repeat</keyword>
<feature type="transmembrane region" description="Helical" evidence="7">
    <location>
        <begin position="171"/>
        <end position="193"/>
    </location>
</feature>
<feature type="transmembrane region" description="Helical" evidence="7">
    <location>
        <begin position="140"/>
        <end position="159"/>
    </location>
</feature>
<evidence type="ECO:0000256" key="7">
    <source>
        <dbReference type="SAM" id="Phobius"/>
    </source>
</evidence>
<dbReference type="Proteomes" id="UP000646426">
    <property type="component" value="Unassembled WGS sequence"/>
</dbReference>
<feature type="transmembrane region" description="Helical" evidence="7">
    <location>
        <begin position="398"/>
        <end position="431"/>
    </location>
</feature>